<dbReference type="AlphaFoldDB" id="A0A7Y5ZZR3"/>
<comment type="caution">
    <text evidence="2">The sequence shown here is derived from an EMBL/GenBank/DDBJ whole genome shotgun (WGS) entry which is preliminary data.</text>
</comment>
<evidence type="ECO:0000313" key="3">
    <source>
        <dbReference type="Proteomes" id="UP000565724"/>
    </source>
</evidence>
<organism evidence="2 3">
    <name type="scientific">Cellulomonas humilata</name>
    <dbReference type="NCBI Taxonomy" id="144055"/>
    <lineage>
        <taxon>Bacteria</taxon>
        <taxon>Bacillati</taxon>
        <taxon>Actinomycetota</taxon>
        <taxon>Actinomycetes</taxon>
        <taxon>Micrococcales</taxon>
        <taxon>Cellulomonadaceae</taxon>
        <taxon>Cellulomonas</taxon>
    </lineage>
</organism>
<dbReference type="Proteomes" id="UP000565724">
    <property type="component" value="Unassembled WGS sequence"/>
</dbReference>
<sequence length="79" mass="8467">MVPWCAQMGAAGWVSMVAFWLVVVGLAVWSVSRLFPAQVASDPRAILESRLASGEISPETYRSLRGELDVAALAGKEGF</sequence>
<keyword evidence="3" id="KW-1185">Reference proteome</keyword>
<keyword evidence="1" id="KW-1133">Transmembrane helix</keyword>
<evidence type="ECO:0000313" key="2">
    <source>
        <dbReference type="EMBL" id="NUU17015.1"/>
    </source>
</evidence>
<protein>
    <recommendedName>
        <fullName evidence="4">SHOCT domain-containing protein</fullName>
    </recommendedName>
</protein>
<reference evidence="2 3" key="1">
    <citation type="submission" date="2020-05" db="EMBL/GenBank/DDBJ databases">
        <title>Genome Sequencing of Type Strains.</title>
        <authorList>
            <person name="Lemaire J.F."/>
            <person name="Inderbitzin P."/>
            <person name="Gregorio O.A."/>
            <person name="Collins S.B."/>
            <person name="Wespe N."/>
            <person name="Knight-Connoni V."/>
        </authorList>
    </citation>
    <scope>NUCLEOTIDE SEQUENCE [LARGE SCALE GENOMIC DNA]</scope>
    <source>
        <strain evidence="2 3">ATCC 25174</strain>
    </source>
</reference>
<feature type="transmembrane region" description="Helical" evidence="1">
    <location>
        <begin position="12"/>
        <end position="31"/>
    </location>
</feature>
<name>A0A7Y5ZZR3_9CELL</name>
<accession>A0A7Y5ZZR3</accession>
<gene>
    <name evidence="2" type="ORF">HP550_07110</name>
</gene>
<dbReference type="EMBL" id="JABMCI010000057">
    <property type="protein sequence ID" value="NUU17015.1"/>
    <property type="molecule type" value="Genomic_DNA"/>
</dbReference>
<keyword evidence="1" id="KW-0472">Membrane</keyword>
<evidence type="ECO:0008006" key="4">
    <source>
        <dbReference type="Google" id="ProtNLM"/>
    </source>
</evidence>
<evidence type="ECO:0000256" key="1">
    <source>
        <dbReference type="SAM" id="Phobius"/>
    </source>
</evidence>
<keyword evidence="1" id="KW-0812">Transmembrane</keyword>
<proteinExistence type="predicted"/>